<evidence type="ECO:0000313" key="5">
    <source>
        <dbReference type="Proteomes" id="UP000821866"/>
    </source>
</evidence>
<keyword evidence="1" id="KW-0863">Zinc-finger</keyword>
<reference evidence="4" key="1">
    <citation type="journal article" date="2020" name="Cell">
        <title>Large-Scale Comparative Analyses of Tick Genomes Elucidate Their Genetic Diversity and Vector Capacities.</title>
        <authorList>
            <consortium name="Tick Genome and Microbiome Consortium (TIGMIC)"/>
            <person name="Jia N."/>
            <person name="Wang J."/>
            <person name="Shi W."/>
            <person name="Du L."/>
            <person name="Sun Y."/>
            <person name="Zhan W."/>
            <person name="Jiang J.F."/>
            <person name="Wang Q."/>
            <person name="Zhang B."/>
            <person name="Ji P."/>
            <person name="Bell-Sakyi L."/>
            <person name="Cui X.M."/>
            <person name="Yuan T.T."/>
            <person name="Jiang B.G."/>
            <person name="Yang W.F."/>
            <person name="Lam T.T."/>
            <person name="Chang Q.C."/>
            <person name="Ding S.J."/>
            <person name="Wang X.J."/>
            <person name="Zhu J.G."/>
            <person name="Ruan X.D."/>
            <person name="Zhao L."/>
            <person name="Wei J.T."/>
            <person name="Ye R.Z."/>
            <person name="Que T.C."/>
            <person name="Du C.H."/>
            <person name="Zhou Y.H."/>
            <person name="Cheng J.X."/>
            <person name="Dai P.F."/>
            <person name="Guo W.B."/>
            <person name="Han X.H."/>
            <person name="Huang E.J."/>
            <person name="Li L.F."/>
            <person name="Wei W."/>
            <person name="Gao Y.C."/>
            <person name="Liu J.Z."/>
            <person name="Shao H.Z."/>
            <person name="Wang X."/>
            <person name="Wang C.C."/>
            <person name="Yang T.C."/>
            <person name="Huo Q.B."/>
            <person name="Li W."/>
            <person name="Chen H.Y."/>
            <person name="Chen S.E."/>
            <person name="Zhou L.G."/>
            <person name="Ni X.B."/>
            <person name="Tian J.H."/>
            <person name="Sheng Y."/>
            <person name="Liu T."/>
            <person name="Pan Y.S."/>
            <person name="Xia L.Y."/>
            <person name="Li J."/>
            <person name="Zhao F."/>
            <person name="Cao W.C."/>
        </authorList>
    </citation>
    <scope>NUCLEOTIDE SEQUENCE</scope>
    <source>
        <strain evidence="4">Rmic-2018</strain>
    </source>
</reference>
<dbReference type="PROSITE" id="PS50158">
    <property type="entry name" value="ZF_CCHC"/>
    <property type="match status" value="1"/>
</dbReference>
<dbReference type="InterPro" id="IPR001878">
    <property type="entry name" value="Znf_CCHC"/>
</dbReference>
<dbReference type="InterPro" id="IPR036875">
    <property type="entry name" value="Znf_CCHC_sf"/>
</dbReference>
<evidence type="ECO:0000256" key="2">
    <source>
        <dbReference type="SAM" id="MobiDB-lite"/>
    </source>
</evidence>
<gene>
    <name evidence="4" type="ORF">HPB51_012243</name>
</gene>
<sequence>MEVTVDGEEVSSHDLEENEGWRTVASPKSNRGQALSLRVETADGHYNKKQGEQRLRPLIKASCMHHLPRGDYKIIIRPRGGLRIAAHGAVRIATSVYQAAAIPKEAQDEDMVCPNIQQNIIVVSTPIEAHADKYLRITRIAVGKNTCETSACDAAPDYTSKGVICGITLEDSARDITASVVTPRNPTPLAATRLSNTTAVIVRFEGVRVSTYLHYGGALLRCTLYRKQVDTCYHCGRLGHHADVCPNPQDRICRRCGAPSLPEDHQCTPTCELCASNHQTADRTGRAR</sequence>
<dbReference type="GO" id="GO:0003676">
    <property type="term" value="F:nucleic acid binding"/>
    <property type="evidence" value="ECO:0007669"/>
    <property type="project" value="InterPro"/>
</dbReference>
<reference evidence="4" key="2">
    <citation type="submission" date="2021-09" db="EMBL/GenBank/DDBJ databases">
        <authorList>
            <person name="Jia N."/>
            <person name="Wang J."/>
            <person name="Shi W."/>
            <person name="Du L."/>
            <person name="Sun Y."/>
            <person name="Zhan W."/>
            <person name="Jiang J."/>
            <person name="Wang Q."/>
            <person name="Zhang B."/>
            <person name="Ji P."/>
            <person name="Sakyi L.B."/>
            <person name="Cui X."/>
            <person name="Yuan T."/>
            <person name="Jiang B."/>
            <person name="Yang W."/>
            <person name="Lam T.T.-Y."/>
            <person name="Chang Q."/>
            <person name="Ding S."/>
            <person name="Wang X."/>
            <person name="Zhu J."/>
            <person name="Ruan X."/>
            <person name="Zhao L."/>
            <person name="Wei J."/>
            <person name="Que T."/>
            <person name="Du C."/>
            <person name="Cheng J."/>
            <person name="Dai P."/>
            <person name="Han X."/>
            <person name="Huang E."/>
            <person name="Gao Y."/>
            <person name="Liu J."/>
            <person name="Shao H."/>
            <person name="Ye R."/>
            <person name="Li L."/>
            <person name="Wei W."/>
            <person name="Wang X."/>
            <person name="Wang C."/>
            <person name="Huo Q."/>
            <person name="Li W."/>
            <person name="Guo W."/>
            <person name="Chen H."/>
            <person name="Chen S."/>
            <person name="Zhou L."/>
            <person name="Zhou L."/>
            <person name="Ni X."/>
            <person name="Tian J."/>
            <person name="Zhou Y."/>
            <person name="Sheng Y."/>
            <person name="Liu T."/>
            <person name="Pan Y."/>
            <person name="Xia L."/>
            <person name="Li J."/>
            <person name="Zhao F."/>
            <person name="Cao W."/>
        </authorList>
    </citation>
    <scope>NUCLEOTIDE SEQUENCE</scope>
    <source>
        <strain evidence="4">Rmic-2018</strain>
        <tissue evidence="4">Larvae</tissue>
    </source>
</reference>
<dbReference type="Gene3D" id="4.10.60.10">
    <property type="entry name" value="Zinc finger, CCHC-type"/>
    <property type="match status" value="1"/>
</dbReference>
<dbReference type="Proteomes" id="UP000821866">
    <property type="component" value="Chromosome 6"/>
</dbReference>
<feature type="region of interest" description="Disordered" evidence="2">
    <location>
        <begin position="1"/>
        <end position="33"/>
    </location>
</feature>
<keyword evidence="1" id="KW-0862">Zinc</keyword>
<evidence type="ECO:0000313" key="4">
    <source>
        <dbReference type="EMBL" id="KAH8023351.1"/>
    </source>
</evidence>
<accession>A0A9J6DMJ9</accession>
<dbReference type="SUPFAM" id="SSF57756">
    <property type="entry name" value="Retrovirus zinc finger-like domains"/>
    <property type="match status" value="1"/>
</dbReference>
<evidence type="ECO:0000256" key="1">
    <source>
        <dbReference type="PROSITE-ProRule" id="PRU00047"/>
    </source>
</evidence>
<dbReference type="AlphaFoldDB" id="A0A9J6DMJ9"/>
<comment type="caution">
    <text evidence="4">The sequence shown here is derived from an EMBL/GenBank/DDBJ whole genome shotgun (WGS) entry which is preliminary data.</text>
</comment>
<keyword evidence="1" id="KW-0479">Metal-binding</keyword>
<dbReference type="VEuPathDB" id="VectorBase:LOC119169852"/>
<organism evidence="4 5">
    <name type="scientific">Rhipicephalus microplus</name>
    <name type="common">Cattle tick</name>
    <name type="synonym">Boophilus microplus</name>
    <dbReference type="NCBI Taxonomy" id="6941"/>
    <lineage>
        <taxon>Eukaryota</taxon>
        <taxon>Metazoa</taxon>
        <taxon>Ecdysozoa</taxon>
        <taxon>Arthropoda</taxon>
        <taxon>Chelicerata</taxon>
        <taxon>Arachnida</taxon>
        <taxon>Acari</taxon>
        <taxon>Parasitiformes</taxon>
        <taxon>Ixodida</taxon>
        <taxon>Ixodoidea</taxon>
        <taxon>Ixodidae</taxon>
        <taxon>Rhipicephalinae</taxon>
        <taxon>Rhipicephalus</taxon>
        <taxon>Boophilus</taxon>
    </lineage>
</organism>
<protein>
    <recommendedName>
        <fullName evidence="3">CCHC-type domain-containing protein</fullName>
    </recommendedName>
</protein>
<feature type="domain" description="CCHC-type" evidence="3">
    <location>
        <begin position="232"/>
        <end position="247"/>
    </location>
</feature>
<dbReference type="EMBL" id="JABSTU010000008">
    <property type="protein sequence ID" value="KAH8023351.1"/>
    <property type="molecule type" value="Genomic_DNA"/>
</dbReference>
<dbReference type="GO" id="GO:0008270">
    <property type="term" value="F:zinc ion binding"/>
    <property type="evidence" value="ECO:0007669"/>
    <property type="project" value="UniProtKB-KW"/>
</dbReference>
<keyword evidence="5" id="KW-1185">Reference proteome</keyword>
<name>A0A9J6DMJ9_RHIMP</name>
<evidence type="ECO:0000259" key="3">
    <source>
        <dbReference type="PROSITE" id="PS50158"/>
    </source>
</evidence>
<proteinExistence type="predicted"/>